<dbReference type="RefSeq" id="WP_344183313.1">
    <property type="nucleotide sequence ID" value="NZ_BAAANC010000005.1"/>
</dbReference>
<keyword evidence="3" id="KW-1185">Reference proteome</keyword>
<organism evidence="2 3">
    <name type="scientific">Kribbella lupini</name>
    <dbReference type="NCBI Taxonomy" id="291602"/>
    <lineage>
        <taxon>Bacteria</taxon>
        <taxon>Bacillati</taxon>
        <taxon>Actinomycetota</taxon>
        <taxon>Actinomycetes</taxon>
        <taxon>Propionibacteriales</taxon>
        <taxon>Kribbellaceae</taxon>
        <taxon>Kribbella</taxon>
    </lineage>
</organism>
<evidence type="ECO:0000313" key="2">
    <source>
        <dbReference type="EMBL" id="GAA1560381.1"/>
    </source>
</evidence>
<dbReference type="InterPro" id="IPR024983">
    <property type="entry name" value="CHAT_dom"/>
</dbReference>
<reference evidence="3" key="1">
    <citation type="journal article" date="2019" name="Int. J. Syst. Evol. Microbiol.">
        <title>The Global Catalogue of Microorganisms (GCM) 10K type strain sequencing project: providing services to taxonomists for standard genome sequencing and annotation.</title>
        <authorList>
            <consortium name="The Broad Institute Genomics Platform"/>
            <consortium name="The Broad Institute Genome Sequencing Center for Infectious Disease"/>
            <person name="Wu L."/>
            <person name="Ma J."/>
        </authorList>
    </citation>
    <scope>NUCLEOTIDE SEQUENCE [LARGE SCALE GENOMIC DNA]</scope>
    <source>
        <strain evidence="3">JCM 14303</strain>
    </source>
</reference>
<dbReference type="Gene3D" id="1.25.40.10">
    <property type="entry name" value="Tetratricopeptide repeat domain"/>
    <property type="match status" value="1"/>
</dbReference>
<dbReference type="SUPFAM" id="SSF48452">
    <property type="entry name" value="TPR-like"/>
    <property type="match status" value="2"/>
</dbReference>
<evidence type="ECO:0000313" key="3">
    <source>
        <dbReference type="Proteomes" id="UP001500363"/>
    </source>
</evidence>
<name>A0ABP4NGK0_9ACTN</name>
<dbReference type="Pfam" id="PF12770">
    <property type="entry name" value="CHAT"/>
    <property type="match status" value="1"/>
</dbReference>
<protein>
    <recommendedName>
        <fullName evidence="1">CHAT domain-containing protein</fullName>
    </recommendedName>
</protein>
<accession>A0ABP4NGK0</accession>
<sequence length="834" mass="90164">MKPEQLDVLLTRLADPGIAGSLTDTVRAQVPTAKELFDTGDLTALADLCKTLSSRAWELRERGLIFRLLLAEWVIANAIGDRERADEVARYLAARNRLTERFRIAEAWNWRLLKTALTPETAFTHATAWRELAAVREVAAEYTEGIRYCKTAIATCQQHAEVPGIASARVKAMLQLSVLHRLPGDLESARTVLAQARDFIEANAVEPLLRGLVPLREGALDLVAGRPARALEAYRKAEEAFTGVSEVNRFIVRVRQITCLSRLGEPTQALALADTLAIDYPADTEPYRHGQVLTELAELHQGLGNLYDVEATLDRAEPLYENSTTLEALRWRLHRARNILDLGRPAERAAVHLAVVLQITTHPARQDLTRTMLALHLITRLPASIVVMPGIRTHALHAALVAADVQRTSLQDTGLRFSLHAQRESIYASAVEFYAHTGPAGTVARITELGRADVLNQILATGGRPDLTLTSSPPPDAAQLAAVFAAARMIATDLQAASPQADLAEPLPLPGVDLEPDCLDRLADVLVLAQLWTDAEGGWYSTTSTRPRGENWQTTTQAATPALAPLLPELFADASVAGSIRGSLWEELGRFLLPHQAIWSGSVDEPRSVVICPDPRLWQVPYGALLRESRALVDVAAATLTPSLETLLLQRRHKPGHASTSRPALSLLDPTVSGSEVELAALQAWPHGHHSVTTLQELPDSSLLYVSGLGDGPGAEGVLGPNLVIDELMSALLPQLVILNGCWSGTATSRYGWEPLSLAVGALLGGADIVIAGAGEIGSIGSALVASDFLRLIAQGLPAPEALRQSQRTIRARHPELTPFEWAGLNAIGRAQHL</sequence>
<dbReference type="InterPro" id="IPR011990">
    <property type="entry name" value="TPR-like_helical_dom_sf"/>
</dbReference>
<feature type="domain" description="CHAT" evidence="1">
    <location>
        <begin position="607"/>
        <end position="829"/>
    </location>
</feature>
<dbReference type="Proteomes" id="UP001500363">
    <property type="component" value="Unassembled WGS sequence"/>
</dbReference>
<comment type="caution">
    <text evidence="2">The sequence shown here is derived from an EMBL/GenBank/DDBJ whole genome shotgun (WGS) entry which is preliminary data.</text>
</comment>
<gene>
    <name evidence="2" type="ORF">GCM10009741_76960</name>
</gene>
<evidence type="ECO:0000259" key="1">
    <source>
        <dbReference type="Pfam" id="PF12770"/>
    </source>
</evidence>
<dbReference type="EMBL" id="BAAANC010000005">
    <property type="protein sequence ID" value="GAA1560381.1"/>
    <property type="molecule type" value="Genomic_DNA"/>
</dbReference>
<proteinExistence type="predicted"/>